<protein>
    <recommendedName>
        <fullName evidence="4">Plastid lipid-associated protein/fibrillin conserved domain-containing protein</fullName>
    </recommendedName>
</protein>
<proteinExistence type="predicted"/>
<evidence type="ECO:0000313" key="2">
    <source>
        <dbReference type="EMBL" id="OSX79956.1"/>
    </source>
</evidence>
<reference evidence="2 3" key="1">
    <citation type="submission" date="2017-03" db="EMBL/GenBank/DDBJ databases">
        <title>WGS assembly of Porphyra umbilicalis.</title>
        <authorList>
            <person name="Brawley S.H."/>
            <person name="Blouin N.A."/>
            <person name="Ficko-Blean E."/>
            <person name="Wheeler G.L."/>
            <person name="Lohr M."/>
            <person name="Goodson H.V."/>
            <person name="Jenkins J.W."/>
            <person name="Blaby-Haas C.E."/>
            <person name="Helliwell K.E."/>
            <person name="Chan C."/>
            <person name="Marriage T."/>
            <person name="Bhattacharya D."/>
            <person name="Klein A.S."/>
            <person name="Badis Y."/>
            <person name="Brodie J."/>
            <person name="Cao Y."/>
            <person name="Collen J."/>
            <person name="Dittami S.M."/>
            <person name="Gachon C.M."/>
            <person name="Green B.R."/>
            <person name="Karpowicz S."/>
            <person name="Kim J.W."/>
            <person name="Kudahl U."/>
            <person name="Lin S."/>
            <person name="Michel G."/>
            <person name="Mittag M."/>
            <person name="Olson B.J."/>
            <person name="Pangilinan J."/>
            <person name="Peng Y."/>
            <person name="Qiu H."/>
            <person name="Shu S."/>
            <person name="Singer J.T."/>
            <person name="Smith A.G."/>
            <person name="Sprecher B.N."/>
            <person name="Wagner V."/>
            <person name="Wang W."/>
            <person name="Wang Z.-Y."/>
            <person name="Yan J."/>
            <person name="Yarish C."/>
            <person name="Zoeuner-Riek S."/>
            <person name="Zhuang Y."/>
            <person name="Zou Y."/>
            <person name="Lindquist E.A."/>
            <person name="Grimwood J."/>
            <person name="Barry K."/>
            <person name="Rokhsar D.S."/>
            <person name="Schmutz J."/>
            <person name="Stiller J.W."/>
            <person name="Grossman A.R."/>
            <person name="Prochnik S.E."/>
        </authorList>
    </citation>
    <scope>NUCLEOTIDE SEQUENCE [LARGE SCALE GENOMIC DNA]</scope>
    <source>
        <strain evidence="2">4086291</strain>
    </source>
</reference>
<accession>A0A1X6PGS4</accession>
<gene>
    <name evidence="2" type="ORF">BU14_0066s0009</name>
</gene>
<dbReference type="Proteomes" id="UP000218209">
    <property type="component" value="Unassembled WGS sequence"/>
</dbReference>
<name>A0A1X6PGS4_PORUM</name>
<dbReference type="AlphaFoldDB" id="A0A1X6PGS4"/>
<evidence type="ECO:0000313" key="3">
    <source>
        <dbReference type="Proteomes" id="UP000218209"/>
    </source>
</evidence>
<keyword evidence="3" id="KW-1185">Reference proteome</keyword>
<dbReference type="EMBL" id="KV918783">
    <property type="protein sequence ID" value="OSX79956.1"/>
    <property type="molecule type" value="Genomic_DNA"/>
</dbReference>
<sequence length="242" mass="25548">MAPPAFVAAAPPLPTARRAAAGPTGWAGRRPARQLPPPSELAARLLALTRPVNCGYDFIEGTPDPVEYDIDDAVAALEAAGEAAPPAATSPDLVGTWRLRYTTSPAVRYVGGLTGMQGLLPGGGTSVSVDRLIDEPDEPVCRMVEELSWTPPWGNDPRPVTVSVVGSLRRGGSGWGGLSGGGVGRLKWAPERLSVGPLRPWGDSWKSLRPWTVMDVSWVGDGVQVARGQTGYVFVFEKVEDA</sequence>
<evidence type="ECO:0000256" key="1">
    <source>
        <dbReference type="SAM" id="MobiDB-lite"/>
    </source>
</evidence>
<organism evidence="2 3">
    <name type="scientific">Porphyra umbilicalis</name>
    <name type="common">Purple laver</name>
    <name type="synonym">Red alga</name>
    <dbReference type="NCBI Taxonomy" id="2786"/>
    <lineage>
        <taxon>Eukaryota</taxon>
        <taxon>Rhodophyta</taxon>
        <taxon>Bangiophyceae</taxon>
        <taxon>Bangiales</taxon>
        <taxon>Bangiaceae</taxon>
        <taxon>Porphyra</taxon>
    </lineage>
</organism>
<feature type="region of interest" description="Disordered" evidence="1">
    <location>
        <begin position="13"/>
        <end position="36"/>
    </location>
</feature>
<feature type="compositionally biased region" description="Low complexity" evidence="1">
    <location>
        <begin position="13"/>
        <end position="29"/>
    </location>
</feature>
<dbReference type="OrthoDB" id="189024at2759"/>
<evidence type="ECO:0008006" key="4">
    <source>
        <dbReference type="Google" id="ProtNLM"/>
    </source>
</evidence>